<dbReference type="PANTHER" id="PTHR43793">
    <property type="entry name" value="FAD SYNTHASE"/>
    <property type="match status" value="1"/>
</dbReference>
<evidence type="ECO:0000256" key="1">
    <source>
        <dbReference type="ARBA" id="ARBA00012519"/>
    </source>
</evidence>
<dbReference type="GO" id="GO:0016773">
    <property type="term" value="F:phosphotransferase activity, alcohol group as acceptor"/>
    <property type="evidence" value="ECO:0007669"/>
    <property type="project" value="InterPro"/>
</dbReference>
<name>A0A382S5J6_9ZZZZ</name>
<dbReference type="EC" id="2.7.7.70" evidence="1"/>
<keyword evidence="2" id="KW-0808">Transferase</keyword>
<organism evidence="9">
    <name type="scientific">marine metagenome</name>
    <dbReference type="NCBI Taxonomy" id="408172"/>
    <lineage>
        <taxon>unclassified sequences</taxon>
        <taxon>metagenomes</taxon>
        <taxon>ecological metagenomes</taxon>
    </lineage>
</organism>
<protein>
    <recommendedName>
        <fullName evidence="1">D-glycero-beta-D-manno-heptose 1-phosphate adenylyltransferase</fullName>
        <ecNumber evidence="1">2.7.7.70</ecNumber>
    </recommendedName>
</protein>
<comment type="catalytic activity">
    <reaction evidence="7">
        <text>D-glycero-beta-D-manno-heptose 1-phosphate + ATP + H(+) = ADP-D-glycero-beta-D-manno-heptose + diphosphate</text>
        <dbReference type="Rhea" id="RHEA:27465"/>
        <dbReference type="ChEBI" id="CHEBI:15378"/>
        <dbReference type="ChEBI" id="CHEBI:30616"/>
        <dbReference type="ChEBI" id="CHEBI:33019"/>
        <dbReference type="ChEBI" id="CHEBI:59967"/>
        <dbReference type="ChEBI" id="CHEBI:61593"/>
        <dbReference type="EC" id="2.7.7.70"/>
    </reaction>
</comment>
<dbReference type="Gene3D" id="3.40.50.620">
    <property type="entry name" value="HUPs"/>
    <property type="match status" value="1"/>
</dbReference>
<evidence type="ECO:0000256" key="2">
    <source>
        <dbReference type="ARBA" id="ARBA00022679"/>
    </source>
</evidence>
<keyword evidence="4" id="KW-0547">Nucleotide-binding</keyword>
<dbReference type="EMBL" id="UINC01126601">
    <property type="protein sequence ID" value="SVD05186.1"/>
    <property type="molecule type" value="Genomic_DNA"/>
</dbReference>
<dbReference type="AlphaFoldDB" id="A0A382S5J6"/>
<evidence type="ECO:0000256" key="6">
    <source>
        <dbReference type="ARBA" id="ARBA00023277"/>
    </source>
</evidence>
<dbReference type="SUPFAM" id="SSF52374">
    <property type="entry name" value="Nucleotidylyl transferase"/>
    <property type="match status" value="1"/>
</dbReference>
<evidence type="ECO:0000313" key="9">
    <source>
        <dbReference type="EMBL" id="SVD05186.1"/>
    </source>
</evidence>
<proteinExistence type="predicted"/>
<accession>A0A382S5J6</accession>
<dbReference type="NCBIfam" id="TIGR02199">
    <property type="entry name" value="rfaE_dom_II"/>
    <property type="match status" value="1"/>
</dbReference>
<reference evidence="9" key="1">
    <citation type="submission" date="2018-05" db="EMBL/GenBank/DDBJ databases">
        <authorList>
            <person name="Lanie J.A."/>
            <person name="Ng W.-L."/>
            <person name="Kazmierczak K.M."/>
            <person name="Andrzejewski T.M."/>
            <person name="Davidsen T.M."/>
            <person name="Wayne K.J."/>
            <person name="Tettelin H."/>
            <person name="Glass J.I."/>
            <person name="Rusch D."/>
            <person name="Podicherti R."/>
            <person name="Tsui H.-C.T."/>
            <person name="Winkler M.E."/>
        </authorList>
    </citation>
    <scope>NUCLEOTIDE SEQUENCE</scope>
</reference>
<dbReference type="InterPro" id="IPR014729">
    <property type="entry name" value="Rossmann-like_a/b/a_fold"/>
</dbReference>
<dbReference type="GO" id="GO:0005524">
    <property type="term" value="F:ATP binding"/>
    <property type="evidence" value="ECO:0007669"/>
    <property type="project" value="UniProtKB-KW"/>
</dbReference>
<keyword evidence="6" id="KW-0119">Carbohydrate metabolism</keyword>
<dbReference type="PANTHER" id="PTHR43793:SF2">
    <property type="entry name" value="BIFUNCTIONAL PROTEIN HLDE"/>
    <property type="match status" value="1"/>
</dbReference>
<dbReference type="InterPro" id="IPR050385">
    <property type="entry name" value="Archaeal_FAD_synthase"/>
</dbReference>
<dbReference type="NCBIfam" id="TIGR00125">
    <property type="entry name" value="cyt_tran_rel"/>
    <property type="match status" value="1"/>
</dbReference>
<evidence type="ECO:0000256" key="3">
    <source>
        <dbReference type="ARBA" id="ARBA00022695"/>
    </source>
</evidence>
<sequence>MSLLSSSLAKNKVSKLKKNGKVVVFTNGCFDLIHKGHTTYLKKARLLGDFLIVGLNSDESVSNLKGENRPINSVEKRSANLLKLDYVDVVVIFEENTPRKLINEICPNILVKGGDYTKEEVVGADQVLKNGGEVVIIPLVPGYSTTKMINALKEKGLTGQDR</sequence>
<evidence type="ECO:0000259" key="8">
    <source>
        <dbReference type="Pfam" id="PF01467"/>
    </source>
</evidence>
<dbReference type="GO" id="GO:0016779">
    <property type="term" value="F:nucleotidyltransferase activity"/>
    <property type="evidence" value="ECO:0007669"/>
    <property type="project" value="UniProtKB-KW"/>
</dbReference>
<evidence type="ECO:0000256" key="5">
    <source>
        <dbReference type="ARBA" id="ARBA00022840"/>
    </source>
</evidence>
<feature type="non-terminal residue" evidence="9">
    <location>
        <position position="162"/>
    </location>
</feature>
<dbReference type="InterPro" id="IPR004821">
    <property type="entry name" value="Cyt_trans-like"/>
</dbReference>
<evidence type="ECO:0000256" key="4">
    <source>
        <dbReference type="ARBA" id="ARBA00022741"/>
    </source>
</evidence>
<gene>
    <name evidence="9" type="ORF">METZ01_LOCUS358040</name>
</gene>
<keyword evidence="5" id="KW-0067">ATP-binding</keyword>
<dbReference type="InterPro" id="IPR011914">
    <property type="entry name" value="RfaE_dom_II"/>
</dbReference>
<dbReference type="Pfam" id="PF01467">
    <property type="entry name" value="CTP_transf_like"/>
    <property type="match status" value="1"/>
</dbReference>
<evidence type="ECO:0000256" key="7">
    <source>
        <dbReference type="ARBA" id="ARBA00047428"/>
    </source>
</evidence>
<dbReference type="GO" id="GO:0005975">
    <property type="term" value="P:carbohydrate metabolic process"/>
    <property type="evidence" value="ECO:0007669"/>
    <property type="project" value="InterPro"/>
</dbReference>
<feature type="domain" description="Cytidyltransferase-like" evidence="8">
    <location>
        <begin position="25"/>
        <end position="136"/>
    </location>
</feature>
<keyword evidence="3" id="KW-0548">Nucleotidyltransferase</keyword>